<sequence length="1026" mass="124364">MYSFIKKRDINYLEQQNFFNIKSLKNKAKEYNEDIYFYDFWDIKIWKKLIKKFLLNLYNPTSKSVLKISVLYGLGVLINNSIFINSVTTSNFYNNKFFNINIAFVSLIIAIFIFITKEIKEKIFSGEVELKKSFIFPIVIFEIYNLLIIFSGLQSYTIINTYIIGISLIYSVFKLIEIYINKSKYDLYEREIINDKFKMIQANKNILNIADKILKIYFNKKSRNIKNPELIKSSFENSIVIKSKRQGKISDINLKKLSMFIKKVNKCIELNTGNKDKNYEIKFNFKFNKKLNHNKNLIELNFENSEKYRNKIIKMWERNNPLKIKSGRNDRETITYEFNKLYERIISAFINDDHVKIQNILKKYNIFIDNILKSIYRNINIEKIQNKKHSIERLFHPKFNDELEHTISKIYSAIIRNNKYFILTNDFKNFILENIYKSITYLNPYYFKSFLDYLIYFYLDTHKNNNNYNYTLDLFFRRVEEIYNFIISRTKRKDINLTKSKDFIVSILQFFKKFIRYLYDRNGYEILSRVFNEMNTLFQKNILKIINYSNIENSNKECFKNYENIKNNYCFNKIVMRYKNQLLFGMSSYFNMSLNKYKCKKDKTVEDIHKIVNTKKILNKIIRNEGLLNIDQIILYYKDYSNRKIENFWGFSNWENFDSTGWGRLYIHDYYRLTFLIQIYFIKMKQNNKKIPYDDFIAKNADRLVNDIKNNEEYKKTVKEILKIEKLDKKLIENIENEIKDIKDNYKKRKEKELKKKPISEKKVKEFKKNMYNEYSSLRKIKNIFNNIKRKKDEQITITGITQAHDKKPFVEVEENFISNIGEVYGRGLAEMEDKKIISDICRKSKSLNKQVTNYNELKNLLNQNNINNNFICLTKYQNLYELKDNCEMFKQENMLSNTKGKFELSKREINIYFIPQKFIRNDFLFINLENIKFIQYEPLNKNESIKKKINEFYVDIQAFSENEKLMKQLLKDKPDWLVKKGSERDQKEHLKQKVWIKIFERFDIKIIDKNKTTVFFVEMERDDKL</sequence>
<proteinExistence type="predicted"/>
<gene>
    <name evidence="3" type="ORF">FXF47_02920</name>
</gene>
<reference evidence="3" key="1">
    <citation type="submission" date="2019-08" db="EMBL/GenBank/DDBJ databases">
        <title>Genomic characterization of a novel candidate phylum (ARYD3) from a high temperature, high salinity tertiary oil reservoir in north central Oklahoma, USA.</title>
        <authorList>
            <person name="Youssef N.H."/>
            <person name="Yadav A."/>
            <person name="Elshahed M.S."/>
        </authorList>
    </citation>
    <scope>NUCLEOTIDE SEQUENCE [LARGE SCALE GENOMIC DNA]</scope>
    <source>
        <strain evidence="3">ARYD3</strain>
    </source>
</reference>
<organism evidence="3 4">
    <name type="scientific">Candidatus Mcinerneyibacterium aminivorans</name>
    <dbReference type="NCBI Taxonomy" id="2703815"/>
    <lineage>
        <taxon>Bacteria</taxon>
        <taxon>Candidatus Macinerneyibacteriota</taxon>
        <taxon>Candidatus Mcinerneyibacteria</taxon>
        <taxon>Candidatus Mcinerneyibacteriales</taxon>
        <taxon>Candidatus Mcinerneyibacteriaceae</taxon>
        <taxon>Candidatus Mcinerneyibacterium</taxon>
    </lineage>
</organism>
<keyword evidence="1" id="KW-0175">Coiled coil</keyword>
<evidence type="ECO:0000313" key="3">
    <source>
        <dbReference type="EMBL" id="TYB31562.1"/>
    </source>
</evidence>
<name>A0A5D0MGM6_9BACT</name>
<keyword evidence="2" id="KW-0472">Membrane</keyword>
<feature type="transmembrane region" description="Helical" evidence="2">
    <location>
        <begin position="135"/>
        <end position="153"/>
    </location>
</feature>
<comment type="caution">
    <text evidence="3">The sequence shown here is derived from an EMBL/GenBank/DDBJ whole genome shotgun (WGS) entry which is preliminary data.</text>
</comment>
<dbReference type="Proteomes" id="UP000324143">
    <property type="component" value="Unassembled WGS sequence"/>
</dbReference>
<feature type="transmembrane region" description="Helical" evidence="2">
    <location>
        <begin position="97"/>
        <end position="115"/>
    </location>
</feature>
<keyword evidence="4" id="KW-1185">Reference proteome</keyword>
<keyword evidence="2" id="KW-1133">Transmembrane helix</keyword>
<protein>
    <submittedName>
        <fullName evidence="3">Uncharacterized protein</fullName>
    </submittedName>
</protein>
<dbReference type="EMBL" id="VSIX01000032">
    <property type="protein sequence ID" value="TYB31562.1"/>
    <property type="molecule type" value="Genomic_DNA"/>
</dbReference>
<evidence type="ECO:0000256" key="1">
    <source>
        <dbReference type="SAM" id="Coils"/>
    </source>
</evidence>
<evidence type="ECO:0000256" key="2">
    <source>
        <dbReference type="SAM" id="Phobius"/>
    </source>
</evidence>
<keyword evidence="2" id="KW-0812">Transmembrane</keyword>
<dbReference type="AlphaFoldDB" id="A0A5D0MGM6"/>
<feature type="transmembrane region" description="Helical" evidence="2">
    <location>
        <begin position="159"/>
        <end position="180"/>
    </location>
</feature>
<accession>A0A5D0MGM6</accession>
<evidence type="ECO:0000313" key="4">
    <source>
        <dbReference type="Proteomes" id="UP000324143"/>
    </source>
</evidence>
<feature type="coiled-coil region" evidence="1">
    <location>
        <begin position="725"/>
        <end position="752"/>
    </location>
</feature>